<evidence type="ECO:0008006" key="11">
    <source>
        <dbReference type="Google" id="ProtNLM"/>
    </source>
</evidence>
<name>A0A3Q1ICR8_ANATE</name>
<evidence type="ECO:0000256" key="8">
    <source>
        <dbReference type="SAM" id="SignalP"/>
    </source>
</evidence>
<gene>
    <name evidence="9" type="primary">NPVF</name>
</gene>
<comment type="subcellular location">
    <subcellularLocation>
        <location evidence="1">Secreted</location>
    </subcellularLocation>
</comment>
<keyword evidence="5" id="KW-0027">Amidation</keyword>
<proteinExistence type="inferred from homology"/>
<dbReference type="InParanoid" id="A0A3Q1ICR8"/>
<comment type="similarity">
    <text evidence="2">Belongs to the FARP (FMRFamide related peptide) family.</text>
</comment>
<keyword evidence="4 8" id="KW-0732">Signal</keyword>
<feature type="signal peptide" evidence="8">
    <location>
        <begin position="1"/>
        <end position="17"/>
    </location>
</feature>
<reference evidence="9" key="1">
    <citation type="submission" date="2021-04" db="EMBL/GenBank/DDBJ databases">
        <authorList>
            <consortium name="Wellcome Sanger Institute Data Sharing"/>
        </authorList>
    </citation>
    <scope>NUCLEOTIDE SEQUENCE [LARGE SCALE GENOMIC DNA]</scope>
</reference>
<evidence type="ECO:0000313" key="10">
    <source>
        <dbReference type="Proteomes" id="UP000265040"/>
    </source>
</evidence>
<dbReference type="OrthoDB" id="8834619at2759"/>
<accession>A0A3Q1ICR8</accession>
<dbReference type="GO" id="GO:0005576">
    <property type="term" value="C:extracellular region"/>
    <property type="evidence" value="ECO:0007669"/>
    <property type="project" value="UniProtKB-SubCell"/>
</dbReference>
<feature type="compositionally biased region" description="Basic and acidic residues" evidence="7">
    <location>
        <begin position="30"/>
        <end position="40"/>
    </location>
</feature>
<evidence type="ECO:0000256" key="7">
    <source>
        <dbReference type="SAM" id="MobiDB-lite"/>
    </source>
</evidence>
<feature type="chain" id="PRO_5018551107" description="LPXRFa peptide" evidence="8">
    <location>
        <begin position="18"/>
        <end position="197"/>
    </location>
</feature>
<evidence type="ECO:0000256" key="4">
    <source>
        <dbReference type="ARBA" id="ARBA00022729"/>
    </source>
</evidence>
<reference evidence="9" key="3">
    <citation type="submission" date="2025-09" db="UniProtKB">
        <authorList>
            <consortium name="Ensembl"/>
        </authorList>
    </citation>
    <scope>IDENTIFICATION</scope>
</reference>
<evidence type="ECO:0000256" key="6">
    <source>
        <dbReference type="ARBA" id="ARBA00023320"/>
    </source>
</evidence>
<keyword evidence="6" id="KW-0527">Neuropeptide</keyword>
<feature type="region of interest" description="Disordered" evidence="7">
    <location>
        <begin position="30"/>
        <end position="54"/>
    </location>
</feature>
<evidence type="ECO:0000256" key="1">
    <source>
        <dbReference type="ARBA" id="ARBA00004613"/>
    </source>
</evidence>
<organism evidence="9 10">
    <name type="scientific">Anabas testudineus</name>
    <name type="common">Climbing perch</name>
    <name type="synonym">Anthias testudineus</name>
    <dbReference type="NCBI Taxonomy" id="64144"/>
    <lineage>
        <taxon>Eukaryota</taxon>
        <taxon>Metazoa</taxon>
        <taxon>Chordata</taxon>
        <taxon>Craniata</taxon>
        <taxon>Vertebrata</taxon>
        <taxon>Euteleostomi</taxon>
        <taxon>Actinopterygii</taxon>
        <taxon>Neopterygii</taxon>
        <taxon>Teleostei</taxon>
        <taxon>Neoteleostei</taxon>
        <taxon>Acanthomorphata</taxon>
        <taxon>Anabantaria</taxon>
        <taxon>Anabantiformes</taxon>
        <taxon>Anabantoidei</taxon>
        <taxon>Anabantidae</taxon>
        <taxon>Anabas</taxon>
    </lineage>
</organism>
<evidence type="ECO:0000256" key="5">
    <source>
        <dbReference type="ARBA" id="ARBA00022815"/>
    </source>
</evidence>
<dbReference type="PANTHER" id="PTHR14403">
    <property type="entry name" value="RFAMIDE PEPTIDE GONADOTROPIN INHIBITORY HORMONE"/>
    <property type="match status" value="1"/>
</dbReference>
<dbReference type="GO" id="GO:0005102">
    <property type="term" value="F:signaling receptor binding"/>
    <property type="evidence" value="ECO:0007669"/>
    <property type="project" value="TreeGrafter"/>
</dbReference>
<dbReference type="GO" id="GO:0032277">
    <property type="term" value="P:negative regulation of gonadotropin secretion"/>
    <property type="evidence" value="ECO:0007669"/>
    <property type="project" value="TreeGrafter"/>
</dbReference>
<keyword evidence="3" id="KW-0964">Secreted</keyword>
<dbReference type="GeneTree" id="ENSGT00390000003271"/>
<dbReference type="OMA" id="LNTGLHW"/>
<evidence type="ECO:0000313" key="9">
    <source>
        <dbReference type="Ensembl" id="ENSATEP00000002256.1"/>
    </source>
</evidence>
<dbReference type="Ensembl" id="ENSATET00000002280.2">
    <property type="protein sequence ID" value="ENSATEP00000002256.1"/>
    <property type="gene ID" value="ENSATEG00000001574.2"/>
</dbReference>
<dbReference type="AlphaFoldDB" id="A0A3Q1ICR8"/>
<dbReference type="GO" id="GO:0007218">
    <property type="term" value="P:neuropeptide signaling pathway"/>
    <property type="evidence" value="ECO:0007669"/>
    <property type="project" value="UniProtKB-KW"/>
</dbReference>
<dbReference type="RefSeq" id="XP_033182109.1">
    <property type="nucleotide sequence ID" value="XM_033326218.1"/>
</dbReference>
<dbReference type="PANTHER" id="PTHR14403:SF6">
    <property type="entry name" value="PRO-FMRFAMIDE-RELATED NEUROPEPTIDE VF"/>
    <property type="match status" value="1"/>
</dbReference>
<dbReference type="Proteomes" id="UP000265040">
    <property type="component" value="Chromosome 11"/>
</dbReference>
<dbReference type="InterPro" id="IPR026297">
    <property type="entry name" value="FMRFamide-related/fGRP"/>
</dbReference>
<protein>
    <recommendedName>
        <fullName evidence="11">LPXRFa peptide</fullName>
    </recommendedName>
</protein>
<dbReference type="STRING" id="64144.ENSATEP00000002256"/>
<dbReference type="GeneID" id="117152924"/>
<evidence type="ECO:0000256" key="2">
    <source>
        <dbReference type="ARBA" id="ARBA00006356"/>
    </source>
</evidence>
<reference evidence="9" key="2">
    <citation type="submission" date="2025-08" db="UniProtKB">
        <authorList>
            <consortium name="Ensembl"/>
        </authorList>
    </citation>
    <scope>IDENTIFICATION</scope>
</reference>
<keyword evidence="10" id="KW-1185">Reference proteome</keyword>
<evidence type="ECO:0000256" key="3">
    <source>
        <dbReference type="ARBA" id="ARBA00022525"/>
    </source>
</evidence>
<sequence length="197" mass="22447">MLTTVFLSALLVLGAAADLQVYRKSIHGDKTLLSSDDGRHTVRKQPHQQTKSEIRRSLDLESFNIHVTPATSKMSLPTVIKLYPPTAKPLHLHANMPMRFGRWSDTGDDRAPNSNPNMPQRFGRAWEVTRTCVKCHDIREAPNPVLPQRFGRNLPYWSLLRTLASEQLLNSDLHWPEGFDFPTSSEEVEMEEKTFQG</sequence>